<accession>A0A9W4X3Q8</accession>
<evidence type="ECO:0000313" key="2">
    <source>
        <dbReference type="Proteomes" id="UP001153678"/>
    </source>
</evidence>
<comment type="caution">
    <text evidence="1">The sequence shown here is derived from an EMBL/GenBank/DDBJ whole genome shotgun (WGS) entry which is preliminary data.</text>
</comment>
<organism evidence="1 2">
    <name type="scientific">Funneliformis geosporum</name>
    <dbReference type="NCBI Taxonomy" id="1117311"/>
    <lineage>
        <taxon>Eukaryota</taxon>
        <taxon>Fungi</taxon>
        <taxon>Fungi incertae sedis</taxon>
        <taxon>Mucoromycota</taxon>
        <taxon>Glomeromycotina</taxon>
        <taxon>Glomeromycetes</taxon>
        <taxon>Glomerales</taxon>
        <taxon>Glomeraceae</taxon>
        <taxon>Funneliformis</taxon>
    </lineage>
</organism>
<proteinExistence type="predicted"/>
<dbReference type="Proteomes" id="UP001153678">
    <property type="component" value="Unassembled WGS sequence"/>
</dbReference>
<evidence type="ECO:0000313" key="1">
    <source>
        <dbReference type="EMBL" id="CAI2192916.1"/>
    </source>
</evidence>
<feature type="non-terminal residue" evidence="1">
    <location>
        <position position="1"/>
    </location>
</feature>
<sequence length="68" mass="7890">ELGKVFVQKEAAGEFSTFDILKNKNFNPMAPITVLPFKPLSLTRQEYLYKNIRKFVDDPFQDILCPKP</sequence>
<protein>
    <submittedName>
        <fullName evidence="1">705_t:CDS:1</fullName>
    </submittedName>
</protein>
<dbReference type="AlphaFoldDB" id="A0A9W4X3Q8"/>
<dbReference type="EMBL" id="CAMKVN010008875">
    <property type="protein sequence ID" value="CAI2192916.1"/>
    <property type="molecule type" value="Genomic_DNA"/>
</dbReference>
<name>A0A9W4X3Q8_9GLOM</name>
<reference evidence="1" key="1">
    <citation type="submission" date="2022-08" db="EMBL/GenBank/DDBJ databases">
        <authorList>
            <person name="Kallberg Y."/>
            <person name="Tangrot J."/>
            <person name="Rosling A."/>
        </authorList>
    </citation>
    <scope>NUCLEOTIDE SEQUENCE</scope>
    <source>
        <strain evidence="1">Wild A</strain>
    </source>
</reference>
<gene>
    <name evidence="1" type="ORF">FWILDA_LOCUS15816</name>
</gene>
<dbReference type="OrthoDB" id="2375217at2759"/>
<keyword evidence="2" id="KW-1185">Reference proteome</keyword>